<dbReference type="AlphaFoldDB" id="A0A4C1XTT8"/>
<comment type="caution">
    <text evidence="1">The sequence shown here is derived from an EMBL/GenBank/DDBJ whole genome shotgun (WGS) entry which is preliminary data.</text>
</comment>
<proteinExistence type="predicted"/>
<organism evidence="1 2">
    <name type="scientific">Eumeta variegata</name>
    <name type="common">Bagworm moth</name>
    <name type="synonym">Eumeta japonica</name>
    <dbReference type="NCBI Taxonomy" id="151549"/>
    <lineage>
        <taxon>Eukaryota</taxon>
        <taxon>Metazoa</taxon>
        <taxon>Ecdysozoa</taxon>
        <taxon>Arthropoda</taxon>
        <taxon>Hexapoda</taxon>
        <taxon>Insecta</taxon>
        <taxon>Pterygota</taxon>
        <taxon>Neoptera</taxon>
        <taxon>Endopterygota</taxon>
        <taxon>Lepidoptera</taxon>
        <taxon>Glossata</taxon>
        <taxon>Ditrysia</taxon>
        <taxon>Tineoidea</taxon>
        <taxon>Psychidae</taxon>
        <taxon>Oiketicinae</taxon>
        <taxon>Eumeta</taxon>
    </lineage>
</organism>
<evidence type="ECO:0000313" key="2">
    <source>
        <dbReference type="Proteomes" id="UP000299102"/>
    </source>
</evidence>
<name>A0A4C1XTT8_EUMVA</name>
<keyword evidence="2" id="KW-1185">Reference proteome</keyword>
<dbReference type="EMBL" id="BGZK01000959">
    <property type="protein sequence ID" value="GBP66530.1"/>
    <property type="molecule type" value="Genomic_DNA"/>
</dbReference>
<evidence type="ECO:0000313" key="1">
    <source>
        <dbReference type="EMBL" id="GBP66530.1"/>
    </source>
</evidence>
<sequence>MGQVNYSIRRAQCRFKLLVIFNDDRTDEGGSVNTTDTRKRVHILSLYRSLVRHTNGDVQPKRMLDLQSNTRMRFFGYVIAFVSNGQICCPWHSGILYIVVLGSLDRSSGGDEVESHVTTGKDSITKMQHARSRYYSELPSLTEQ</sequence>
<reference evidence="1 2" key="1">
    <citation type="journal article" date="2019" name="Commun. Biol.">
        <title>The bagworm genome reveals a unique fibroin gene that provides high tensile strength.</title>
        <authorList>
            <person name="Kono N."/>
            <person name="Nakamura H."/>
            <person name="Ohtoshi R."/>
            <person name="Tomita M."/>
            <person name="Numata K."/>
            <person name="Arakawa K."/>
        </authorList>
    </citation>
    <scope>NUCLEOTIDE SEQUENCE [LARGE SCALE GENOMIC DNA]</scope>
</reference>
<dbReference type="Proteomes" id="UP000299102">
    <property type="component" value="Unassembled WGS sequence"/>
</dbReference>
<accession>A0A4C1XTT8</accession>
<gene>
    <name evidence="1" type="ORF">EVAR_54024_1</name>
</gene>
<protein>
    <submittedName>
        <fullName evidence="1">Uncharacterized protein</fullName>
    </submittedName>
</protein>